<evidence type="ECO:0000256" key="1">
    <source>
        <dbReference type="ARBA" id="ARBA00009059"/>
    </source>
</evidence>
<dbReference type="PIRSF" id="PIRSF016958">
    <property type="entry name" value="DUF858_MeTrfase_lik"/>
    <property type="match status" value="1"/>
</dbReference>
<dbReference type="InterPro" id="IPR008576">
    <property type="entry name" value="MeTrfase_NTM1"/>
</dbReference>
<evidence type="ECO:0000256" key="2">
    <source>
        <dbReference type="ARBA" id="ARBA00022603"/>
    </source>
</evidence>
<dbReference type="AlphaFoldDB" id="A0A1Y2DQP4"/>
<dbReference type="InterPro" id="IPR029063">
    <property type="entry name" value="SAM-dependent_MTases_sf"/>
</dbReference>
<dbReference type="PANTHER" id="PTHR12753:SF0">
    <property type="entry name" value="ALPHA N-TERMINAL PROTEIN METHYLTRANSFERASE 1"/>
    <property type="match status" value="1"/>
</dbReference>
<evidence type="ECO:0000256" key="11">
    <source>
        <dbReference type="PIRSR" id="PIRSR016958-1"/>
    </source>
</evidence>
<comment type="catalytic activity">
    <reaction evidence="9">
        <text>N-terminal L-prolyl-L-prolyl-L-lysyl-[protein] + 2 S-adenosyl-L-methionine = N-terminal N,N-dimethyl-L-prolyl-L-prolyl-L-lysyl-[protein] + 2 S-adenosyl-L-homocysteine + 2 H(+)</text>
        <dbReference type="Rhea" id="RHEA:54736"/>
        <dbReference type="Rhea" id="RHEA-COMP:13787"/>
        <dbReference type="Rhea" id="RHEA-COMP:13974"/>
        <dbReference type="ChEBI" id="CHEBI:15378"/>
        <dbReference type="ChEBI" id="CHEBI:57856"/>
        <dbReference type="ChEBI" id="CHEBI:59789"/>
        <dbReference type="ChEBI" id="CHEBI:138059"/>
        <dbReference type="ChEBI" id="CHEBI:138318"/>
        <dbReference type="EC" id="2.1.1.244"/>
    </reaction>
</comment>
<dbReference type="InParanoid" id="A0A1Y2DQP4"/>
<dbReference type="STRING" id="1141098.A0A1Y2DQP4"/>
<name>A0A1Y2DQP4_9PEZI</name>
<keyword evidence="2 12" id="KW-0489">Methyltransferase</keyword>
<reference evidence="12 13" key="1">
    <citation type="submission" date="2016-07" db="EMBL/GenBank/DDBJ databases">
        <title>Pervasive Adenine N6-methylation of Active Genes in Fungi.</title>
        <authorList>
            <consortium name="DOE Joint Genome Institute"/>
            <person name="Mondo S.J."/>
            <person name="Dannebaum R.O."/>
            <person name="Kuo R.C."/>
            <person name="Labutti K."/>
            <person name="Haridas S."/>
            <person name="Kuo A."/>
            <person name="Salamov A."/>
            <person name="Ahrendt S.R."/>
            <person name="Lipzen A."/>
            <person name="Sullivan W."/>
            <person name="Andreopoulos W.B."/>
            <person name="Clum A."/>
            <person name="Lindquist E."/>
            <person name="Daum C."/>
            <person name="Ramamoorthy G.K."/>
            <person name="Gryganskyi A."/>
            <person name="Culley D."/>
            <person name="Magnuson J.K."/>
            <person name="James T.Y."/>
            <person name="O'Malley M.A."/>
            <person name="Stajich J.E."/>
            <person name="Spatafora J.W."/>
            <person name="Visel A."/>
            <person name="Grigoriev I.V."/>
        </authorList>
    </citation>
    <scope>NUCLEOTIDE SEQUENCE [LARGE SCALE GENOMIC DNA]</scope>
    <source>
        <strain evidence="12 13">CBS 129021</strain>
    </source>
</reference>
<feature type="binding site" evidence="11">
    <location>
        <position position="141"/>
    </location>
    <ligand>
        <name>S-adenosyl-L-methionine</name>
        <dbReference type="ChEBI" id="CHEBI:59789"/>
    </ligand>
</feature>
<evidence type="ECO:0000256" key="5">
    <source>
        <dbReference type="ARBA" id="ARBA00039112"/>
    </source>
</evidence>
<dbReference type="Proteomes" id="UP000193689">
    <property type="component" value="Unassembled WGS sequence"/>
</dbReference>
<evidence type="ECO:0000256" key="3">
    <source>
        <dbReference type="ARBA" id="ARBA00022679"/>
    </source>
</evidence>
<proteinExistence type="inferred from homology"/>
<protein>
    <recommendedName>
        <fullName evidence="6">Alpha N-terminal protein methyltransferase 1</fullName>
        <ecNumber evidence="5">2.1.1.244</ecNumber>
    </recommendedName>
    <alternativeName>
        <fullName evidence="7">X-Pro-Lys N-terminal protein methyltransferase 1</fullName>
    </alternativeName>
</protein>
<evidence type="ECO:0000256" key="6">
    <source>
        <dbReference type="ARBA" id="ARBA00039449"/>
    </source>
</evidence>
<dbReference type="SUPFAM" id="SSF53335">
    <property type="entry name" value="S-adenosyl-L-methionine-dependent methyltransferases"/>
    <property type="match status" value="1"/>
</dbReference>
<comment type="caution">
    <text evidence="12">The sequence shown here is derived from an EMBL/GenBank/DDBJ whole genome shotgun (WGS) entry which is preliminary data.</text>
</comment>
<dbReference type="GO" id="GO:0005737">
    <property type="term" value="C:cytoplasm"/>
    <property type="evidence" value="ECO:0007669"/>
    <property type="project" value="TreeGrafter"/>
</dbReference>
<evidence type="ECO:0000256" key="8">
    <source>
        <dbReference type="ARBA" id="ARBA00047306"/>
    </source>
</evidence>
<dbReference type="OrthoDB" id="1298661at2759"/>
<dbReference type="EC" id="2.1.1.244" evidence="5"/>
<dbReference type="CDD" id="cd02440">
    <property type="entry name" value="AdoMet_MTases"/>
    <property type="match status" value="1"/>
</dbReference>
<dbReference type="Pfam" id="PF05891">
    <property type="entry name" value="Methyltransf_PK"/>
    <property type="match status" value="1"/>
</dbReference>
<evidence type="ECO:0000313" key="12">
    <source>
        <dbReference type="EMBL" id="ORY61623.1"/>
    </source>
</evidence>
<evidence type="ECO:0000256" key="4">
    <source>
        <dbReference type="ARBA" id="ARBA00022691"/>
    </source>
</evidence>
<accession>A0A1Y2DQP4</accession>
<feature type="binding site" evidence="11">
    <location>
        <position position="79"/>
    </location>
    <ligand>
        <name>S-adenosyl-L-methionine</name>
        <dbReference type="ChEBI" id="CHEBI:59789"/>
    </ligand>
</feature>
<comment type="similarity">
    <text evidence="1">Belongs to the methyltransferase superfamily. NTM1 family.</text>
</comment>
<evidence type="ECO:0000256" key="10">
    <source>
        <dbReference type="ARBA" id="ARBA00048167"/>
    </source>
</evidence>
<keyword evidence="13" id="KW-1185">Reference proteome</keyword>
<dbReference type="GeneID" id="63772621"/>
<dbReference type="FunCoup" id="A0A1Y2DQP4">
    <property type="interactions" value="480"/>
</dbReference>
<dbReference type="EMBL" id="MCFJ01000010">
    <property type="protein sequence ID" value="ORY61623.1"/>
    <property type="molecule type" value="Genomic_DNA"/>
</dbReference>
<dbReference type="RefSeq" id="XP_040713700.1">
    <property type="nucleotide sequence ID" value="XM_040856409.1"/>
</dbReference>
<dbReference type="Gene3D" id="3.40.50.150">
    <property type="entry name" value="Vaccinia Virus protein VP39"/>
    <property type="match status" value="1"/>
</dbReference>
<sequence length="240" mass="26362">MSGSDHTAQPDALIRTEDGRNYWEGVGADVNGMLGGVTSVAGFSNISKVDLQGSRSFLAKLGIGSKNGRRIVANALEGGAGIGRVTEGLLADVAEQMDVIEPVANFTKTLQAKKGVRNVFSVGLEDWMPEQGILYDLIWTQWCVGYLNDEQLLQYLERCREVLKPDGGLIIVKENLTTSGVDLFDEADSSVTREDGKFQTIFQQAGLRIVKSEIQKGFPKTFPRRLFPVKMYALKPKSKM</sequence>
<organism evidence="12 13">
    <name type="scientific">Pseudomassariella vexata</name>
    <dbReference type="NCBI Taxonomy" id="1141098"/>
    <lineage>
        <taxon>Eukaryota</taxon>
        <taxon>Fungi</taxon>
        <taxon>Dikarya</taxon>
        <taxon>Ascomycota</taxon>
        <taxon>Pezizomycotina</taxon>
        <taxon>Sordariomycetes</taxon>
        <taxon>Xylariomycetidae</taxon>
        <taxon>Amphisphaeriales</taxon>
        <taxon>Pseudomassariaceae</taxon>
        <taxon>Pseudomassariella</taxon>
    </lineage>
</organism>
<comment type="catalytic activity">
    <reaction evidence="10">
        <text>N-terminal L-alanyl-L-prolyl-L-lysyl-[protein] + 3 S-adenosyl-L-methionine = N-terminal N,N,N-trimethyl-L-alanyl-L-prolyl-L-lysyl-[protein] + 3 S-adenosyl-L-homocysteine + 3 H(+)</text>
        <dbReference type="Rhea" id="RHEA:54712"/>
        <dbReference type="Rhea" id="RHEA-COMP:13785"/>
        <dbReference type="Rhea" id="RHEA-COMP:13971"/>
        <dbReference type="ChEBI" id="CHEBI:15378"/>
        <dbReference type="ChEBI" id="CHEBI:57856"/>
        <dbReference type="ChEBI" id="CHEBI:59789"/>
        <dbReference type="ChEBI" id="CHEBI:138057"/>
        <dbReference type="ChEBI" id="CHEBI:138315"/>
        <dbReference type="EC" id="2.1.1.244"/>
    </reaction>
</comment>
<dbReference type="GO" id="GO:0032259">
    <property type="term" value="P:methylation"/>
    <property type="evidence" value="ECO:0007669"/>
    <property type="project" value="UniProtKB-KW"/>
</dbReference>
<keyword evidence="3 12" id="KW-0808">Transferase</keyword>
<evidence type="ECO:0000256" key="9">
    <source>
        <dbReference type="ARBA" id="ARBA00047885"/>
    </source>
</evidence>
<feature type="binding site" evidence="11">
    <location>
        <position position="84"/>
    </location>
    <ligand>
        <name>S-adenosyl-L-methionine</name>
        <dbReference type="ChEBI" id="CHEBI:59789"/>
    </ligand>
</feature>
<gene>
    <name evidence="12" type="ORF">BCR38DRAFT_348283</name>
</gene>
<evidence type="ECO:0000256" key="7">
    <source>
        <dbReference type="ARBA" id="ARBA00043129"/>
    </source>
</evidence>
<keyword evidence="4 11" id="KW-0949">S-adenosyl-L-methionine</keyword>
<dbReference type="GO" id="GO:0071885">
    <property type="term" value="F:N-terminal protein N-methyltransferase activity"/>
    <property type="evidence" value="ECO:0007669"/>
    <property type="project" value="UniProtKB-EC"/>
</dbReference>
<comment type="catalytic activity">
    <reaction evidence="8">
        <text>N-terminal L-seryl-L-prolyl-L-lysyl-[protein] + 3 S-adenosyl-L-methionine = N-terminal N,N,N-trimethyl-L-seryl-L-prolyl-L-lysyl-[protein] + 3 S-adenosyl-L-homocysteine + 3 H(+)</text>
        <dbReference type="Rhea" id="RHEA:54724"/>
        <dbReference type="Rhea" id="RHEA-COMP:13789"/>
        <dbReference type="Rhea" id="RHEA-COMP:13973"/>
        <dbReference type="ChEBI" id="CHEBI:15378"/>
        <dbReference type="ChEBI" id="CHEBI:57856"/>
        <dbReference type="ChEBI" id="CHEBI:59789"/>
        <dbReference type="ChEBI" id="CHEBI:138061"/>
        <dbReference type="ChEBI" id="CHEBI:138317"/>
        <dbReference type="EC" id="2.1.1.244"/>
    </reaction>
</comment>
<dbReference type="PANTHER" id="PTHR12753">
    <property type="entry name" value="AD-003 - RELATED"/>
    <property type="match status" value="1"/>
</dbReference>
<evidence type="ECO:0000313" key="13">
    <source>
        <dbReference type="Proteomes" id="UP000193689"/>
    </source>
</evidence>